<dbReference type="InterPro" id="IPR024317">
    <property type="entry name" value="Dynein_heavy_chain_D4_dom"/>
</dbReference>
<dbReference type="Pfam" id="PF12777">
    <property type="entry name" value="MT"/>
    <property type="match status" value="1"/>
</dbReference>
<keyword evidence="15" id="KW-0966">Cell projection</keyword>
<organism evidence="20 21">
    <name type="scientific">Polyrhizophydium stewartii</name>
    <dbReference type="NCBI Taxonomy" id="2732419"/>
    <lineage>
        <taxon>Eukaryota</taxon>
        <taxon>Fungi</taxon>
        <taxon>Fungi incertae sedis</taxon>
        <taxon>Chytridiomycota</taxon>
        <taxon>Chytridiomycota incertae sedis</taxon>
        <taxon>Chytridiomycetes</taxon>
        <taxon>Rhizophydiales</taxon>
        <taxon>Rhizophydiales incertae sedis</taxon>
        <taxon>Polyrhizophydium</taxon>
    </lineage>
</organism>
<dbReference type="InterPro" id="IPR013594">
    <property type="entry name" value="Dynein_heavy_tail"/>
</dbReference>
<keyword evidence="8" id="KW-0547">Nucleotide-binding</keyword>
<dbReference type="SUPFAM" id="SSF55608">
    <property type="entry name" value="Homing endonucleases"/>
    <property type="match status" value="1"/>
</dbReference>
<dbReference type="InterPro" id="IPR024743">
    <property type="entry name" value="Dynein_HC_stalk"/>
</dbReference>
<dbReference type="Gene3D" id="3.10.490.20">
    <property type="match status" value="1"/>
</dbReference>
<keyword evidence="7" id="KW-0677">Repeat</keyword>
<keyword evidence="14" id="KW-0206">Cytoskeleton</keyword>
<feature type="compositionally biased region" description="Basic and acidic residues" evidence="18">
    <location>
        <begin position="1"/>
        <end position="18"/>
    </location>
</feature>
<evidence type="ECO:0000256" key="13">
    <source>
        <dbReference type="ARBA" id="ARBA00023175"/>
    </source>
</evidence>
<evidence type="ECO:0000256" key="15">
    <source>
        <dbReference type="ARBA" id="ARBA00023273"/>
    </source>
</evidence>
<feature type="coiled-coil region" evidence="17">
    <location>
        <begin position="4012"/>
        <end position="4084"/>
    </location>
</feature>
<dbReference type="PANTHER" id="PTHR45703:SF8">
    <property type="entry name" value="DYNEINS HEAVY CHAIN"/>
    <property type="match status" value="1"/>
</dbReference>
<keyword evidence="6" id="KW-0493">Microtubule</keyword>
<dbReference type="Gene3D" id="1.10.472.130">
    <property type="match status" value="1"/>
</dbReference>
<feature type="compositionally biased region" description="Low complexity" evidence="18">
    <location>
        <begin position="962"/>
        <end position="983"/>
    </location>
</feature>
<dbReference type="Gene3D" id="3.40.50.300">
    <property type="entry name" value="P-loop containing nucleotide triphosphate hydrolases"/>
    <property type="match status" value="6"/>
</dbReference>
<dbReference type="InterPro" id="IPR036844">
    <property type="entry name" value="Hint_dom_sf"/>
</dbReference>
<evidence type="ECO:0000256" key="3">
    <source>
        <dbReference type="ARBA" id="ARBA00011655"/>
    </source>
</evidence>
<protein>
    <recommendedName>
        <fullName evidence="4">Dynein heavy chain, cytoplasmic</fullName>
    </recommendedName>
    <alternativeName>
        <fullName evidence="16">Dynein heavy chain, cytosolic</fullName>
    </alternativeName>
</protein>
<dbReference type="Pfam" id="PF25007">
    <property type="entry name" value="DYH2-5-8_CC"/>
    <property type="match status" value="1"/>
</dbReference>
<dbReference type="InterPro" id="IPR043157">
    <property type="entry name" value="Dynein_AAA1S"/>
</dbReference>
<keyword evidence="12" id="KW-0969">Cilium</keyword>
<feature type="coiled-coil region" evidence="17">
    <location>
        <begin position="3460"/>
        <end position="3553"/>
    </location>
</feature>
<dbReference type="Gene3D" id="1.20.58.1120">
    <property type="match status" value="1"/>
</dbReference>
<sequence length="4895" mass="554111">MPEDKKDDEPKKGKKDKEGDGDDGAPAVVPVDARVQWFEERVCSSLKIKNDKWKKLISVGENVEIIYQFLDKDFTTILFYLTQKEELLPAVNFPSQLKRKAIYFTKKRPGAQITEKLDQELILGDLSANPLEFLSTVLEEVYLPLLTNPKNLESWPEVVASDVLRHFHQLNGAVYVISGKSKGKTMLPLPHGARVLTESDKSILHTLESAVIDWTHQIKEVIKSSSSAPLDEGLNPGPIVEIDFWAAKAANLKSIHQQLTDEKIQKIAKVLQASKSTYYPAFQLIFDEVVFALEEASDINTYLKALRPQVERLAGASELAELSQIFPGLMHTLLMIWKSSKHYNTPNRLTVVIQEICNDIIDQARTFIQPAEIFAAEPEEAAERLRLVLRICDSFKTTYFEYKTSTAESSRPWNFDSRMIFGRLDKFLVRVQQILELFEIIIEFNRLEKIEIGGTKGKILSSQVAQIFTEFVAALSVFGKLKYDVLDIALPDFNVDRGKFHEKITDLDRRIGTILCQAFDDCSGLYSCFRLLESFSGLLNRSNIQKDFEQKYFELLSMYSQDLDDVSVIFLRYKDAPPIHYNMAPVTGAVAWIHELKDRITKAMEKLKTLNHSVMNTDEASTVKNKYNELLAALDAYEQGIFNKWKDNIIDESEANLNKPVLIREANLLKVNFDPKVVALLREVKYFGALSVQPPPAAVDIYAKAETFRKYIFSLENIANMYNGIRTGVLDVERPLIEDKIQQIDAQIEQGVTSLNWKSESIDTYIAEISGTVGNLSSVLQIMKNNLNQITKILKQWSANPLIERKDGKKLLNLEEKEAKLNTANEVIRKDGQTILNLVEQTRQLVEAAPETEQWSRYRKHVDMIVQKGFWTTVKSSMEYILQNMESDRAAEIGPLLEAKLELENEMLVFTPSMDEDSPEGLMSIIESLIEDIYDVSSLMPRVAPVEKPPTPAAPAKVEGDAAATTAAGEESGELLEGASESGKALGLLSTENDTYLGEMRQDETLDNMRVSIIEHVRNIIESCAQYKEGYDQYTYLWTENRQEYMKQFLQPAETTDAEGDAAAQAEEEQPIQLEKFETEIRKFEGIHKTVMALDPEVIFEGWFRIDARPLKQSLNVVVKKWSYTLTKHLSDDTVNMLNELNRFVKLNKKGLQGKIEEGDYDGLVAAMGLLHAIKHRTASIDKMFEPLRKTVNLLRQFGVELPEEIHKLLNDLPEEWSEVKKLSVSIKDHVAPLQAKEVDVLQQKCNRFEMKNHNFREEFRKKAPFKFEIGPNRAYELIDAAHFDVLAMETEATSLKKSCELFELNVPTYRQLADCRRDIGMLKSIWDLVSLVTYMFGQWRTTLWTEIDTDSMENRCRDLSKELRRMDKEIKGWDAYAGLDQMVKDMITSLRAVGELRSNAIRDRHWKQLMKTTGVTFVLTKDMKFQDLLSLQLHKYEDDVKVIVDRATKELAMEKVLNDLDKTWSAMEFTYEIHESTKTPLLRSSEELIETLEDNQVMLQNMMTSKYVAHFEEQITKWQIALSTVDTVITLWLEVQQTWSHLENIFLGSEDIRAQLPEDSRRFDGIDASYKALMNEAQNTPNCVKACTKEGLFEKLEHLEGQLALCEKSLAEYLETKRLAFPRFYFVSASDLLDILAKGNMPDAVAIHLPKLFDSISRLEFQKSPSGELTKTAIGMYSREDEYVPFVEKCQCTGPVETWLNRLVDSMCSTLRHLLGEAVASYEEKPREQWIFDHPAQITLAGTQIWWTTEVNVAFSRLEEGYENSLKDYYKKQVNQLTALIGLIQGELTRGHRQMIMTVCTLDVHARDIVAKLIAEKAENAQCFSWQSQLRLRWDDVDQNDCFVNICDAGFRYNYEYLGNTPRLVITALTDRCYITLTQALHLIMGGAPAGPAGTGKCWGRGTRLVMLDGTAKAVEEICEGDVLMGPDSQPRTVRPGSITRGTEAMYRVTATDDARISWTCNGPHILVLQLNAKPTVVAAGGRYFVKTWTTRPGTSAVSQIPCADLVGGAFSTRNDAEAFIDELVRTEWQPLVFECTVVDYLAIKDESLRQSMAMFQPPLIEWPSPAVSLAARISEMRGPEASFAMVAQIAWAIGAWLALSTGSGRVEICEQVHSEFERIAAMLGEGVPGKCGSAFSALIGSYWLAQATHIPHELMTECPTVRRALLAGLVDRSGSIGEDGGCTITSASAGILTDAASLARGLGLVVGKSHEHASIAVRGAGLTAVAEHIVADDKRRAVAELASSARGADSCFGFTIECVGVDDYFGFSLDGRDGRCLLEDYTVTHNTETVKDLGKALAIAVYVFNCSEQMDYKSIGNIFKGLAQSGTWGCFDEFNRISVEVLSVVATQVKSIQDALRARKKRFIFQGEEIGLVRTVGEFITMNPGYAGRTELPENIKALFRPCSMVVPNLELICEIMLMAEGFIEASSLARKFNTLYKLNRELLSKQDHYDWGLRAIKSVLVVAGSLKRSDPNVPEEHVLMRALRDFNLPKIVTDDLQVFHGLIGDLFPKVEVPRKRNERLEEEIRKATVENGLQAEDIFVLKVVQLEELMAVRHCVFIIGNSGTGKSQIWKMLSKTYVNMGRKCTTSDLNPKAVSTDDLFGCINPSTREWKDGLFSYIMREMASAPGTDPKWMILDGDIDPNWIESLNTVMDDNKMLTLASNERIPLKNHMRLVFEIGNLKYATPATVSRAGILYLNTTDLGWNPYVQSWLEKREDAAERSNLSVLFDRYVNPCLEACRSGRFKMANVEEFSMVVALCNILEGLLTPVNTPKGCDKEWFELYFVFAAVWAFGGCVFQDQMADYRNEFSKWWNSEFKVVKFPPSGTVFDYFIDTETKRFLPWTDRVPVYEYDPEMPLQAVLVHTQETTRVRYFLDLLADNGKPVLLIGNAGCGKTVLMQDKLNSYGEDRLIVNVPFNFYTTAWSLQAVLEKPLEKKAGRNYGPPGNKKIIYFLDDLNMPEVDKYGTASPHTLLRQFLDYRHWYDRAKLTLKEIHNCQYVACMNPTAGSFTIDPRLQRHFACFSVNFPGVESLQSIYLQILNGHLKSFPPSMQKLSERIVTAALLLHKKVSTTFLPTAIKFHYVFNLRDLSNIFQGILFSTKEKVKDAIELVRLFIHETSRTYGDKMIDETDRQSLVKLQEEIMKKNFEDMDQASLKAEPNIFAHFAGGMGEPKYGQVKEWAQLRKLLDEAQMQYEEVNAAMNLVLFEDAMSHICRINRILESPRGNALLVGVGGSGKQSLSRLAAFISQMEVFQITLRKGYSINDLKTDLASLYIKTGQKKMQIMFLLTDSQIADEKFLVLINDLLASGNIPGLFPDDEVESIINSMRGEAKAQGLVDTREVCWEIFIRFVRRNLKVVLCFSPVGNTLRSRCRKFPAIVNCTMIDWFQEWPEEALTSVANRFISTFDLVPEPLKVPVTKFMSFAHMGVNAVSRKYLLNEKRYNYTTPKSFLALIALYKEMLEKKALELTKSMDRLENGLTKLQATAGQVDDLKAKLATQEVELKSKNEEANRLIERVAIDTEKVNKEKAIAAEEEKKVDAITKEVNEKKMACEKDLSAAEPALAAASNALNTLNKANLTELKSFGSPSEEVKNVAAACMVLLSPPGKIAKDRSWKASKNMMAKVDAFLESLINFNKEAIDQSNLDALQPYLQDPNFNEEFMRSKSIAAASLCAWAVNIVKYYHVYCDVEPKRKALEAANAELQTSQARLRDIQAKIGELDRNLADLRAKFEKATADKLRCEEEAKSTQETIVLANRLVNGLASEKVRWSEAVGKFKEQEKTLAGDVLISAAFVSYVGCFSKRYREELLNDNWLRYLRDENNAFRVPLSDGVDPLSILTNSAEIAKWNNEGLPTDRVSLENATMVTSCKRWPLIIDPQLQGVTWIKNREGAGLKVVRLGARGYLDSIEKAVSSGDAVLIEDIAESIDPVLNPLLGRETIKKGRYIKMGDKEVEYDARFKLILQTRLANPHYPPEIQAQTTLINFTVTIAGLEDQLLADVVNIERPDLEKTKADLTKQQNEFKIKLTELEDALLSRLSAAQGNFLGDTALVENLEITKSTATDIEQKVEEAKRTEKKINETRELYRPVAARSSLLYFLLNDLWQIHPMYQYSLNAYKVVFKNAINRADASEDIKERVLLLIDSITYMVFVYTTRGLFERDKLIFTAQMTFQILIAQGDIEYAELDFLLRAPRAMGVNSTLEWLSTPSWGMIKALSNLEIFRTLASDIEGSSKQWKKYCENECPENEKLPQEWKNKTPLQKMCILRCLRPDRMTYAVRNFVGMKMGQRFIEAARVPLAKSFEESAPATPVFFILSPGVDPVKDVEALGRQLGVSEDNGNFHNVSLGQGQEVIAEQKLDIAYKNGGWVMLENIHLVAKWLPTLEKKLEALSLGAHPDFRVFLSAEPAGDPAYHIIPISILQASIKITNEPPTGMQANIHRALDNFSQETLERCSKDAEFKAILFALCYFHAVVLERRKFGTQGWNKPYPFSTGDLMISVDVLFNYLETFAKVPWTDLRYIFGEIMYGGHISDDWDRRLCSAYLDVYLREEMLDGNFELAPGFGSPPTSDYKEYHRYIDDNLPPESPYLYGLHPNAEIGVLTKMADKLFKTILEMQPRDTAGGTASSKEEKVKAMLDEIMEKLPDSFNVAELIARVEERTPYISVAIQECDRMSMLTTEIRRSLKELELGLKGDLTISEHMELLMNSLYLNEVPARWEKLAYPSLQPLGAWYGDLLLRIKELEAWVAEFNLPSVVWLPGLFNPQSFLTAIMQTTARKNEWPLDRMVLTVDVTKKAKEEFTGAPREGAYIHGLFMEGARWDTGTGMIQESLLKELTPAMPVIYIKAIPVDKKETKGVYECPVYRTRQRGPTFVWTFNLKTKERPQKWILAGVCLLCSAE</sequence>
<feature type="domain" description="AAA+ ATPase" evidence="19">
    <location>
        <begin position="2882"/>
        <end position="3032"/>
    </location>
</feature>
<dbReference type="SMART" id="SM00382">
    <property type="entry name" value="AAA"/>
    <property type="match status" value="1"/>
</dbReference>
<dbReference type="Pfam" id="PF08385">
    <property type="entry name" value="DHC_N1"/>
    <property type="match status" value="1"/>
</dbReference>
<evidence type="ECO:0000313" key="21">
    <source>
        <dbReference type="Proteomes" id="UP001527925"/>
    </source>
</evidence>
<dbReference type="Pfam" id="PF12781">
    <property type="entry name" value="AAA_9"/>
    <property type="match status" value="1"/>
</dbReference>
<evidence type="ECO:0000256" key="18">
    <source>
        <dbReference type="SAM" id="MobiDB-lite"/>
    </source>
</evidence>
<dbReference type="SUPFAM" id="SSF51294">
    <property type="entry name" value="Hedgehog/intein (Hint) domain"/>
    <property type="match status" value="1"/>
</dbReference>
<dbReference type="Pfam" id="PF08393">
    <property type="entry name" value="DHC_N2"/>
    <property type="match status" value="1"/>
</dbReference>
<dbReference type="EMBL" id="JADGIZ020000058">
    <property type="protein sequence ID" value="KAL2912730.1"/>
    <property type="molecule type" value="Genomic_DNA"/>
</dbReference>
<dbReference type="InterPro" id="IPR041466">
    <property type="entry name" value="Dynein_AAA5_ext"/>
</dbReference>
<dbReference type="Pfam" id="PF12774">
    <property type="entry name" value="AAA_6"/>
    <property type="match status" value="2"/>
</dbReference>
<keyword evidence="13" id="KW-0505">Motor protein</keyword>
<gene>
    <name evidence="20" type="ORF">HK105_207722</name>
</gene>
<accession>A0ABR4MZQ4</accession>
<dbReference type="InterPro" id="IPR004273">
    <property type="entry name" value="Dynein_heavy_D6_P-loop"/>
</dbReference>
<dbReference type="Gene3D" id="3.20.180.20">
    <property type="entry name" value="Dynein heavy chain, N-terminal domain 2"/>
    <property type="match status" value="1"/>
</dbReference>
<reference evidence="20 21" key="1">
    <citation type="submission" date="2023-09" db="EMBL/GenBank/DDBJ databases">
        <title>Pangenome analysis of Batrachochytrium dendrobatidis and related Chytrids.</title>
        <authorList>
            <person name="Yacoub M.N."/>
            <person name="Stajich J.E."/>
            <person name="James T.Y."/>
        </authorList>
    </citation>
    <scope>NUCLEOTIDE SEQUENCE [LARGE SCALE GENOMIC DNA]</scope>
    <source>
        <strain evidence="20 21">JEL0888</strain>
    </source>
</reference>
<dbReference type="InterPro" id="IPR043160">
    <property type="entry name" value="Dynein_C_barrel"/>
</dbReference>
<keyword evidence="9" id="KW-0067">ATP-binding</keyword>
<dbReference type="InterPro" id="IPR003593">
    <property type="entry name" value="AAA+_ATPase"/>
</dbReference>
<dbReference type="Pfam" id="PF17857">
    <property type="entry name" value="AAA_lid_1"/>
    <property type="match status" value="1"/>
</dbReference>
<dbReference type="Gene3D" id="1.10.287.2620">
    <property type="match status" value="1"/>
</dbReference>
<dbReference type="Gene3D" id="1.20.920.30">
    <property type="match status" value="1"/>
</dbReference>
<evidence type="ECO:0000256" key="7">
    <source>
        <dbReference type="ARBA" id="ARBA00022737"/>
    </source>
</evidence>
<feature type="region of interest" description="Disordered" evidence="18">
    <location>
        <begin position="945"/>
        <end position="984"/>
    </location>
</feature>
<keyword evidence="21" id="KW-1185">Reference proteome</keyword>
<evidence type="ECO:0000256" key="16">
    <source>
        <dbReference type="ARBA" id="ARBA00033439"/>
    </source>
</evidence>
<keyword evidence="10" id="KW-0243">Dynein</keyword>
<dbReference type="InterPro" id="IPR042219">
    <property type="entry name" value="AAA_lid_11_sf"/>
</dbReference>
<dbReference type="Gene3D" id="1.10.8.720">
    <property type="entry name" value="Region D6 of dynein motor"/>
    <property type="match status" value="1"/>
</dbReference>
<dbReference type="InterPro" id="IPR041658">
    <property type="entry name" value="AAA_lid_11"/>
</dbReference>
<dbReference type="Pfam" id="PF12775">
    <property type="entry name" value="AAA_7"/>
    <property type="match status" value="1"/>
</dbReference>
<evidence type="ECO:0000259" key="19">
    <source>
        <dbReference type="SMART" id="SM00382"/>
    </source>
</evidence>
<dbReference type="InterPro" id="IPR042228">
    <property type="entry name" value="Dynein_linker_3"/>
</dbReference>
<comment type="caution">
    <text evidence="20">The sequence shown here is derived from an EMBL/GenBank/DDBJ whole genome shotgun (WGS) entry which is preliminary data.</text>
</comment>
<dbReference type="Pfam" id="PF17852">
    <property type="entry name" value="Dynein_AAA_lid"/>
    <property type="match status" value="1"/>
</dbReference>
<dbReference type="Gene3D" id="3.10.28.10">
    <property type="entry name" value="Homing endonucleases"/>
    <property type="match status" value="1"/>
</dbReference>
<dbReference type="Gene3D" id="1.20.140.100">
    <property type="entry name" value="Dynein heavy chain, N-terminal domain 2"/>
    <property type="match status" value="1"/>
</dbReference>
<dbReference type="Gene3D" id="2.170.16.10">
    <property type="entry name" value="Hedgehog/Intein (Hint) domain"/>
    <property type="match status" value="1"/>
</dbReference>
<dbReference type="Gene3D" id="1.20.1270.280">
    <property type="match status" value="1"/>
</dbReference>
<dbReference type="Gene3D" id="1.20.920.20">
    <property type="match status" value="1"/>
</dbReference>
<evidence type="ECO:0000256" key="1">
    <source>
        <dbReference type="ARBA" id="ARBA00004430"/>
    </source>
</evidence>
<evidence type="ECO:0000256" key="17">
    <source>
        <dbReference type="SAM" id="Coils"/>
    </source>
</evidence>
<dbReference type="Pfam" id="PF18198">
    <property type="entry name" value="AAA_lid_11"/>
    <property type="match status" value="1"/>
</dbReference>
<dbReference type="Gene3D" id="6.10.140.1060">
    <property type="match status" value="1"/>
</dbReference>
<dbReference type="Proteomes" id="UP001527925">
    <property type="component" value="Unassembled WGS sequence"/>
</dbReference>
<evidence type="ECO:0000256" key="10">
    <source>
        <dbReference type="ARBA" id="ARBA00023017"/>
    </source>
</evidence>
<comment type="subunit">
    <text evidence="3">Consists of at least two heavy chains and a number of intermediate and light chains.</text>
</comment>
<dbReference type="Pfam" id="PF12780">
    <property type="entry name" value="AAA_8"/>
    <property type="match status" value="1"/>
</dbReference>
<evidence type="ECO:0000256" key="2">
    <source>
        <dbReference type="ARBA" id="ARBA00008887"/>
    </source>
</evidence>
<proteinExistence type="inferred from homology"/>
<dbReference type="InterPro" id="IPR041589">
    <property type="entry name" value="DNAH3_AAA_lid_1"/>
</dbReference>
<dbReference type="InterPro" id="IPR056759">
    <property type="entry name" value="DYH2-5-8_CC"/>
</dbReference>
<dbReference type="PANTHER" id="PTHR45703">
    <property type="entry name" value="DYNEIN HEAVY CHAIN"/>
    <property type="match status" value="1"/>
</dbReference>
<dbReference type="Gene3D" id="1.10.8.710">
    <property type="match status" value="1"/>
</dbReference>
<evidence type="ECO:0000256" key="11">
    <source>
        <dbReference type="ARBA" id="ARBA00023054"/>
    </source>
</evidence>
<evidence type="ECO:0000256" key="6">
    <source>
        <dbReference type="ARBA" id="ARBA00022701"/>
    </source>
</evidence>
<comment type="subcellular location">
    <subcellularLocation>
        <location evidence="1">Cytoplasm</location>
        <location evidence="1">Cytoskeleton</location>
        <location evidence="1">Cilium axoneme</location>
    </subcellularLocation>
</comment>
<evidence type="ECO:0000256" key="4">
    <source>
        <dbReference type="ARBA" id="ARBA00022197"/>
    </source>
</evidence>
<keyword evidence="11 17" id="KW-0175">Coiled coil</keyword>
<name>A0ABR4MZQ4_9FUNG</name>
<evidence type="ECO:0000313" key="20">
    <source>
        <dbReference type="EMBL" id="KAL2912730.1"/>
    </source>
</evidence>
<dbReference type="InterPro" id="IPR042222">
    <property type="entry name" value="Dynein_2_N"/>
</dbReference>
<dbReference type="Pfam" id="PF05204">
    <property type="entry name" value="Hom_end"/>
    <property type="match status" value="1"/>
</dbReference>
<evidence type="ECO:0000256" key="12">
    <source>
        <dbReference type="ARBA" id="ARBA00023069"/>
    </source>
</evidence>
<dbReference type="InterPro" id="IPR013602">
    <property type="entry name" value="Dynein_heavy_linker"/>
</dbReference>
<dbReference type="Pfam" id="PF03028">
    <property type="entry name" value="Dynein_heavy"/>
    <property type="match status" value="1"/>
</dbReference>
<dbReference type="InterPro" id="IPR041228">
    <property type="entry name" value="Dynein_C"/>
</dbReference>
<dbReference type="InterPro" id="IPR035706">
    <property type="entry name" value="AAA_9"/>
</dbReference>
<feature type="coiled-coil region" evidence="17">
    <location>
        <begin position="3697"/>
        <end position="3745"/>
    </location>
</feature>
<dbReference type="Gene3D" id="1.10.8.1220">
    <property type="match status" value="1"/>
</dbReference>
<evidence type="ECO:0000256" key="5">
    <source>
        <dbReference type="ARBA" id="ARBA00022490"/>
    </source>
</evidence>
<dbReference type="Pfam" id="PF18199">
    <property type="entry name" value="Dynein_C"/>
    <property type="match status" value="1"/>
</dbReference>
<evidence type="ECO:0000256" key="14">
    <source>
        <dbReference type="ARBA" id="ARBA00023212"/>
    </source>
</evidence>
<keyword evidence="5" id="KW-0963">Cytoplasm</keyword>
<evidence type="ECO:0000256" key="9">
    <source>
        <dbReference type="ARBA" id="ARBA00022840"/>
    </source>
</evidence>
<evidence type="ECO:0000256" key="8">
    <source>
        <dbReference type="ARBA" id="ARBA00022741"/>
    </source>
</evidence>
<feature type="region of interest" description="Disordered" evidence="18">
    <location>
        <begin position="1"/>
        <end position="27"/>
    </location>
</feature>
<dbReference type="InterPro" id="IPR007869">
    <property type="entry name" value="Homing_endonuc_PI-Sce"/>
</dbReference>
<dbReference type="InterPro" id="IPR027434">
    <property type="entry name" value="Homing_endonucl"/>
</dbReference>
<comment type="similarity">
    <text evidence="2">Belongs to the dynein heavy chain family.</text>
</comment>
<dbReference type="SUPFAM" id="SSF52540">
    <property type="entry name" value="P-loop containing nucleoside triphosphate hydrolases"/>
    <property type="match status" value="4"/>
</dbReference>
<dbReference type="InterPro" id="IPR027417">
    <property type="entry name" value="P-loop_NTPase"/>
</dbReference>
<dbReference type="InterPro" id="IPR026983">
    <property type="entry name" value="DHC"/>
</dbReference>
<dbReference type="InterPro" id="IPR035699">
    <property type="entry name" value="AAA_6"/>
</dbReference>